<dbReference type="GO" id="GO:0008236">
    <property type="term" value="F:serine-type peptidase activity"/>
    <property type="evidence" value="ECO:0007669"/>
    <property type="project" value="UniProtKB-UniRule"/>
</dbReference>
<dbReference type="GO" id="GO:0006508">
    <property type="term" value="P:proteolysis"/>
    <property type="evidence" value="ECO:0007669"/>
    <property type="project" value="UniProtKB-UniRule"/>
</dbReference>
<evidence type="ECO:0000256" key="6">
    <source>
        <dbReference type="ARBA" id="ARBA00022825"/>
    </source>
</evidence>
<protein>
    <recommendedName>
        <fullName evidence="7">Tricorn protease homolog</fullName>
        <ecNumber evidence="7">3.4.21.-</ecNumber>
    </recommendedName>
</protein>
<comment type="function">
    <text evidence="7">Degrades oligopeptides.</text>
</comment>
<dbReference type="SUPFAM" id="SSF69304">
    <property type="entry name" value="Tricorn protease N-terminal domain"/>
    <property type="match status" value="1"/>
</dbReference>
<name>A0A1H4EWF2_XYLRU</name>
<gene>
    <name evidence="12" type="ORF">SAMN05216462_3014</name>
</gene>
<dbReference type="PIRSF" id="PIRSF036421">
    <property type="entry name" value="Tricorn_protease"/>
    <property type="match status" value="1"/>
</dbReference>
<feature type="domain" description="PDZ" evidence="11">
    <location>
        <begin position="778"/>
        <end position="824"/>
    </location>
</feature>
<comment type="similarity">
    <text evidence="2 7">Belongs to the peptidase S41B family.</text>
</comment>
<dbReference type="InterPro" id="IPR028204">
    <property type="entry name" value="Tricorn_C1"/>
</dbReference>
<dbReference type="Pfam" id="PF26549">
    <property type="entry name" value="Tricorn_N"/>
    <property type="match status" value="1"/>
</dbReference>
<keyword evidence="6 7" id="KW-0720">Serine protease</keyword>
<dbReference type="Proteomes" id="UP000182257">
    <property type="component" value="Unassembled WGS sequence"/>
</dbReference>
<dbReference type="SUPFAM" id="SSF50156">
    <property type="entry name" value="PDZ domain-like"/>
    <property type="match status" value="1"/>
</dbReference>
<dbReference type="RefSeq" id="WP_074762201.1">
    <property type="nucleotide sequence ID" value="NZ_FNRF01000006.1"/>
</dbReference>
<keyword evidence="4 7" id="KW-0645">Protease</keyword>
<dbReference type="InterPro" id="IPR001478">
    <property type="entry name" value="PDZ"/>
</dbReference>
<feature type="active site" description="Charge relay system" evidence="8">
    <location>
        <position position="762"/>
    </location>
</feature>
<dbReference type="Pfam" id="PF07676">
    <property type="entry name" value="PD40"/>
    <property type="match status" value="2"/>
</dbReference>
<dbReference type="AlphaFoldDB" id="A0A1H4EWF2"/>
<feature type="active site" description="Nucleophile" evidence="8">
    <location>
        <position position="972"/>
    </location>
</feature>
<dbReference type="SUPFAM" id="SSF82171">
    <property type="entry name" value="DPP6 N-terminal domain-like"/>
    <property type="match status" value="1"/>
</dbReference>
<evidence type="ECO:0000259" key="11">
    <source>
        <dbReference type="PROSITE" id="PS50106"/>
    </source>
</evidence>
<evidence type="ECO:0000256" key="8">
    <source>
        <dbReference type="PIRSR" id="PIRSR036421-1"/>
    </source>
</evidence>
<proteinExistence type="inferred from homology"/>
<keyword evidence="3 7" id="KW-0963">Cytoplasm</keyword>
<dbReference type="Gene3D" id="3.90.226.10">
    <property type="entry name" value="2-enoyl-CoA Hydratase, Chain A, domain 1"/>
    <property type="match status" value="1"/>
</dbReference>
<dbReference type="GO" id="GO:0005737">
    <property type="term" value="C:cytoplasm"/>
    <property type="evidence" value="ECO:0007669"/>
    <property type="project" value="UniProtKB-SubCell"/>
</dbReference>
<dbReference type="InterPro" id="IPR029414">
    <property type="entry name" value="Tricorn_PDZ"/>
</dbReference>
<organism evidence="12 13">
    <name type="scientific">Xylanibacter ruminicola</name>
    <name type="common">Prevotella ruminicola</name>
    <dbReference type="NCBI Taxonomy" id="839"/>
    <lineage>
        <taxon>Bacteria</taxon>
        <taxon>Pseudomonadati</taxon>
        <taxon>Bacteroidota</taxon>
        <taxon>Bacteroidia</taxon>
        <taxon>Bacteroidales</taxon>
        <taxon>Prevotellaceae</taxon>
        <taxon>Xylanibacter</taxon>
    </lineage>
</organism>
<dbReference type="EC" id="3.4.21.-" evidence="7"/>
<keyword evidence="10" id="KW-0732">Signal</keyword>
<feature type="active site" description="Charge relay system" evidence="8">
    <location>
        <position position="1028"/>
    </location>
</feature>
<keyword evidence="5 7" id="KW-0378">Hydrolase</keyword>
<dbReference type="CDD" id="cd07562">
    <property type="entry name" value="Peptidase_S41_TRI"/>
    <property type="match status" value="1"/>
</dbReference>
<feature type="signal peptide" evidence="10">
    <location>
        <begin position="1"/>
        <end position="19"/>
    </location>
</feature>
<evidence type="ECO:0000256" key="7">
    <source>
        <dbReference type="PIRNR" id="PIRNR036421"/>
    </source>
</evidence>
<comment type="subcellular location">
    <subcellularLocation>
        <location evidence="1 7">Cytoplasm</location>
    </subcellularLocation>
</comment>
<dbReference type="Pfam" id="PF03572">
    <property type="entry name" value="Peptidase_S41"/>
    <property type="match status" value="1"/>
</dbReference>
<reference evidence="12 13" key="1">
    <citation type="submission" date="2016-10" db="EMBL/GenBank/DDBJ databases">
        <authorList>
            <person name="de Groot N.N."/>
        </authorList>
    </citation>
    <scope>NUCLEOTIDE SEQUENCE [LARGE SCALE GENOMIC DNA]</scope>
    <source>
        <strain evidence="12 13">D31d</strain>
    </source>
</reference>
<feature type="chain" id="PRO_5010307355" description="Tricorn protease homolog" evidence="10">
    <location>
        <begin position="20"/>
        <end position="1080"/>
    </location>
</feature>
<dbReference type="InterPro" id="IPR029045">
    <property type="entry name" value="ClpP/crotonase-like_dom_sf"/>
</dbReference>
<dbReference type="InterPro" id="IPR011659">
    <property type="entry name" value="WD40"/>
</dbReference>
<dbReference type="PROSITE" id="PS50106">
    <property type="entry name" value="PDZ"/>
    <property type="match status" value="1"/>
</dbReference>
<dbReference type="InterPro" id="IPR011042">
    <property type="entry name" value="6-blade_b-propeller_TolB-like"/>
</dbReference>
<evidence type="ECO:0000313" key="13">
    <source>
        <dbReference type="Proteomes" id="UP000182257"/>
    </source>
</evidence>
<evidence type="ECO:0000256" key="10">
    <source>
        <dbReference type="SAM" id="SignalP"/>
    </source>
</evidence>
<dbReference type="SUPFAM" id="SSF52096">
    <property type="entry name" value="ClpP/crotonase"/>
    <property type="match status" value="1"/>
</dbReference>
<dbReference type="OrthoDB" id="9815657at2"/>
<sequence>MKKLLITVLTTTLSLVAIAQERPLWMRFCAISPDGQTIAFSYKGDLFTVPVTGGTAKQLTTNPAYDYNPVWSPDGSKIAFASDREGGINVWVMPSKGGQPQQITTSSHFKNVLTFTDNDHVLFSMADMPTRQSIIPSLGKFPQVYEVSVKGGRPRLFSGLMMADININRKTGDVLYHDIKGSEDMYRKHHQSAICRDIWMLSKGKYTKLTDFAGEDRTPVWTADGKGYYYLSEQDGTFNVWYRSLDGKQNQQITRHKTNPVRFLTAADNGTLCYGYDGEIYTVRQGSQPQRVNINIVSDKTDRELIREVLTKGATEVVASPSGKEVAFIVHGEVYVTSTDYRTTRRITDTPELERNLSFSPDGRSLAYASERNGCWNIYQTTIKNKDEKQFAYATDFTEEQLTKHNHTSFYPRYSPDGKELAFFEDRGTIRIINLATKKIRTVMDGKDLFSYSDGDIDFEWSPDSRWLLATYYGDGGYHHDDIALLDASGKQKPYNLTNSAYTDFNPHWVLGGKAMLFKSNRRGYKNHGGHGYQTDYFIMFFDIDAYDRFLMSKEEKAIYDEAHKPAKKETAATDSKDKKATEKKPAVEPLQFDLENAKDRIVRLTAHSTRLGDAYLTPKGDTLYYQAAYEDGYDLWKYDLLEDKSELVIRSVGNGRLSTDKKQKYLFLMNKGSLRRIDIAKGSRKAIDFEADFNNRPFAERQYLFEHIWRQVDDKFYRDDLHGVDWAGYKKIYEKFLPYINNVYDFRDMLAEMLGELNASHTGARYQNPVEFRTASLGLFFDDSYKGDGLKIAEIPKGSPLAVRNTGVKAGDIIEAIDGTPIRKGDDFYPLLAGKTGKVVRLTINGRNVNTKAISLTAYNNILYDRWVERNRKLVDSLSHGRLAYVHISSMNGAKFRELYEEILNETNRERDAVIVDERHNGGGYLHDDLCHLLNGRQHSHFMAHGKYLGIEPSAQWNKPSCVVLCEDDYSNACGFPRQYQDMKIGKLIGTPVAGTSTSVWWETLINGVVFGIPQVGRIDVRGDYGENTPLLPDIEVYNSPEDYLNGHDRQLERAVQEMLKEGAAFKEKTKNDFGGHKR</sequence>
<accession>A0A1H4EWF2</accession>
<dbReference type="EMBL" id="FNRF01000006">
    <property type="protein sequence ID" value="SEA89325.1"/>
    <property type="molecule type" value="Genomic_DNA"/>
</dbReference>
<dbReference type="Gene3D" id="2.120.10.60">
    <property type="entry name" value="Tricorn protease N-terminal domain"/>
    <property type="match status" value="1"/>
</dbReference>
<evidence type="ECO:0000313" key="12">
    <source>
        <dbReference type="EMBL" id="SEA89325.1"/>
    </source>
</evidence>
<evidence type="ECO:0000256" key="1">
    <source>
        <dbReference type="ARBA" id="ARBA00004496"/>
    </source>
</evidence>
<dbReference type="Pfam" id="PF14685">
    <property type="entry name" value="PDZ_Tricorn"/>
    <property type="match status" value="1"/>
</dbReference>
<dbReference type="Gene3D" id="3.30.750.44">
    <property type="match status" value="1"/>
</dbReference>
<evidence type="ECO:0000256" key="2">
    <source>
        <dbReference type="ARBA" id="ARBA00008524"/>
    </source>
</evidence>
<feature type="region of interest" description="Disordered" evidence="9">
    <location>
        <begin position="563"/>
        <end position="586"/>
    </location>
</feature>
<evidence type="ECO:0000256" key="3">
    <source>
        <dbReference type="ARBA" id="ARBA00022490"/>
    </source>
</evidence>
<dbReference type="PANTHER" id="PTHR43253">
    <property type="entry name" value="TRICORN PROTEASE HOMOLOG 2-RELATED"/>
    <property type="match status" value="1"/>
</dbReference>
<evidence type="ECO:0000256" key="5">
    <source>
        <dbReference type="ARBA" id="ARBA00022801"/>
    </source>
</evidence>
<dbReference type="Gene3D" id="2.120.10.30">
    <property type="entry name" value="TolB, C-terminal domain"/>
    <property type="match status" value="1"/>
</dbReference>
<dbReference type="InterPro" id="IPR005151">
    <property type="entry name" value="Tail-specific_protease"/>
</dbReference>
<dbReference type="Gene3D" id="2.30.42.10">
    <property type="match status" value="1"/>
</dbReference>
<dbReference type="SMART" id="SM00228">
    <property type="entry name" value="PDZ"/>
    <property type="match status" value="1"/>
</dbReference>
<dbReference type="InterPro" id="IPR012393">
    <property type="entry name" value="Tricorn_protease"/>
</dbReference>
<dbReference type="PANTHER" id="PTHR43253:SF1">
    <property type="entry name" value="TRICORN PROTEASE HOMOLOG 2-RELATED"/>
    <property type="match status" value="1"/>
</dbReference>
<dbReference type="InterPro" id="IPR036034">
    <property type="entry name" value="PDZ_sf"/>
</dbReference>
<evidence type="ECO:0000256" key="4">
    <source>
        <dbReference type="ARBA" id="ARBA00022670"/>
    </source>
</evidence>
<dbReference type="Pfam" id="PF14684">
    <property type="entry name" value="Tricorn_C1"/>
    <property type="match status" value="1"/>
</dbReference>
<evidence type="ECO:0000256" key="9">
    <source>
        <dbReference type="SAM" id="MobiDB-lite"/>
    </source>
</evidence>